<dbReference type="GO" id="GO:0007165">
    <property type="term" value="P:signal transduction"/>
    <property type="evidence" value="ECO:0007669"/>
    <property type="project" value="TreeGrafter"/>
</dbReference>
<dbReference type="Gene3D" id="2.30.42.10">
    <property type="match status" value="1"/>
</dbReference>
<feature type="chain" id="PRO_5040385164" evidence="1">
    <location>
        <begin position="21"/>
        <end position="744"/>
    </location>
</feature>
<evidence type="ECO:0000256" key="1">
    <source>
        <dbReference type="SAM" id="SignalP"/>
    </source>
</evidence>
<keyword evidence="1" id="KW-0732">Signal</keyword>
<gene>
    <name evidence="3" type="ORF">I6I88_13755</name>
</gene>
<dbReference type="GO" id="GO:0008236">
    <property type="term" value="F:serine-type peptidase activity"/>
    <property type="evidence" value="ECO:0007669"/>
    <property type="project" value="InterPro"/>
</dbReference>
<dbReference type="InterPro" id="IPR036034">
    <property type="entry name" value="PDZ_sf"/>
</dbReference>
<dbReference type="Pfam" id="PF03572">
    <property type="entry name" value="Peptidase_S41"/>
    <property type="match status" value="1"/>
</dbReference>
<accession>A0A9Q6ZDC6</accession>
<dbReference type="SMART" id="SM00245">
    <property type="entry name" value="TSPc"/>
    <property type="match status" value="1"/>
</dbReference>
<dbReference type="CDD" id="cd07562">
    <property type="entry name" value="Peptidase_S41_TRI"/>
    <property type="match status" value="1"/>
</dbReference>
<dbReference type="RefSeq" id="WP_002987130.1">
    <property type="nucleotide sequence ID" value="NZ_CP068108.1"/>
</dbReference>
<dbReference type="GeneID" id="93528734"/>
<dbReference type="GO" id="GO:0030288">
    <property type="term" value="C:outer membrane-bounded periplasmic space"/>
    <property type="evidence" value="ECO:0007669"/>
    <property type="project" value="TreeGrafter"/>
</dbReference>
<dbReference type="SUPFAM" id="SSF50156">
    <property type="entry name" value="PDZ domain-like"/>
    <property type="match status" value="1"/>
</dbReference>
<dbReference type="SUPFAM" id="SSF52096">
    <property type="entry name" value="ClpP/crotonase"/>
    <property type="match status" value="1"/>
</dbReference>
<feature type="domain" description="Tail specific protease" evidence="2">
    <location>
        <begin position="520"/>
        <end position="718"/>
    </location>
</feature>
<dbReference type="AlphaFoldDB" id="A0A9Q6ZDC6"/>
<proteinExistence type="predicted"/>
<dbReference type="EMBL" id="CP068108">
    <property type="protein sequence ID" value="QQT99259.1"/>
    <property type="molecule type" value="Genomic_DNA"/>
</dbReference>
<dbReference type="OrthoDB" id="5379939at2"/>
<feature type="signal peptide" evidence="1">
    <location>
        <begin position="1"/>
        <end position="20"/>
    </location>
</feature>
<dbReference type="InterPro" id="IPR029045">
    <property type="entry name" value="ClpP/crotonase-like_dom_sf"/>
</dbReference>
<dbReference type="Proteomes" id="UP000596202">
    <property type="component" value="Chromosome"/>
</dbReference>
<sequence length="744" mass="84631">MNKIKQSVFAVLLFCSISYAQKTSLQELNLDFEQVEKGFPLHWSTMGNEEYKIYMDSVHVKSGHYAVVLESTSKEEGFKALAISLPANYKGKEIRLAGYMKTENVAEGYAGLWVRIDPEVGFDNMFDKGVKGTTDWTAYEIILPLSPEQTDQIVLGGLLVGNGKMWLDNLTVTIDGKTLDDPTLEVFEREQLPADLDKEFNDGSTIEISDLSEQVISNLELLGKLWGAIKYYHPEVAKGNYNWDYELFRLLPDYLKVKNIKERDELLVSWMAKYGKLQQCKTCTPTAKEAFLRPDLSWIKQFDASQELQKALQNLYKNRNQGEHYYVGLEPNAENPRFTNEKTYDNMPYPDDGYRLLAVYKYWNMIEYFFPNKHLTDKTWGLVLKEYIPKFLKAKNELEYELAAIQLIGEIQDTHANLWGGGDKFYEAQGGNFAPFKVRFIEGQLVVVDYYNPELAEEARVKIGDVITHINGETIDSLINRLRSYYPASNEAARLRDIAENVLRSSNPYVSISYQTEGQTKQIDVVLYPKGKLNRYHWYKVDEQQRSFKLLNDNIGYVTLANIKVEDMPEIKRAFKDTKGIIVDIRNYPSAFAVFDLGGWFVDKATPFVKFTKVDINNPGAFNFTPLYEIPKDEEQYKGKLVVLINEYSQSQAEYTAMAFRAGKNTTIVGSTTAGADGNVSSFYLPGGLSTMISGIGVYYPDGTETQRVGIVPDVVVQPTIQGIKEGKDEVLEKAIELINNGEK</sequence>
<organism evidence="3 4">
    <name type="scientific">Myroides odoratus</name>
    <name type="common">Flavobacterium odoratum</name>
    <dbReference type="NCBI Taxonomy" id="256"/>
    <lineage>
        <taxon>Bacteria</taxon>
        <taxon>Pseudomonadati</taxon>
        <taxon>Bacteroidota</taxon>
        <taxon>Flavobacteriia</taxon>
        <taxon>Flavobacteriales</taxon>
        <taxon>Flavobacteriaceae</taxon>
        <taxon>Myroides</taxon>
    </lineage>
</organism>
<dbReference type="GO" id="GO:0004175">
    <property type="term" value="F:endopeptidase activity"/>
    <property type="evidence" value="ECO:0007669"/>
    <property type="project" value="TreeGrafter"/>
</dbReference>
<dbReference type="Gene3D" id="3.90.226.10">
    <property type="entry name" value="2-enoyl-CoA Hydratase, Chain A, domain 1"/>
    <property type="match status" value="1"/>
</dbReference>
<dbReference type="InterPro" id="IPR005151">
    <property type="entry name" value="Tail-specific_protease"/>
</dbReference>
<dbReference type="GO" id="GO:0006508">
    <property type="term" value="P:proteolysis"/>
    <property type="evidence" value="ECO:0007669"/>
    <property type="project" value="InterPro"/>
</dbReference>
<dbReference type="Gene3D" id="2.60.120.260">
    <property type="entry name" value="Galactose-binding domain-like"/>
    <property type="match status" value="1"/>
</dbReference>
<name>A0A9Q6ZDC6_MYROD</name>
<dbReference type="PANTHER" id="PTHR32060">
    <property type="entry name" value="TAIL-SPECIFIC PROTEASE"/>
    <property type="match status" value="1"/>
</dbReference>
<reference evidence="3 4" key="1">
    <citation type="submission" date="2021-01" db="EMBL/GenBank/DDBJ databases">
        <title>FDA dAtabase for Regulatory Grade micrObial Sequences (FDA-ARGOS): Supporting development and validation of Infectious Disease Dx tests.</title>
        <authorList>
            <person name="Sproer C."/>
            <person name="Gronow S."/>
            <person name="Severitt S."/>
            <person name="Schroder I."/>
            <person name="Tallon L."/>
            <person name="Sadzewicz L."/>
            <person name="Zhao X."/>
            <person name="Boylan J."/>
            <person name="Ott S."/>
            <person name="Bowen H."/>
            <person name="Vavikolanu K."/>
            <person name="Mehta A."/>
            <person name="Aluvathingal J."/>
            <person name="Nadendla S."/>
            <person name="Lowell S."/>
            <person name="Myers T."/>
            <person name="Yan Y."/>
            <person name="Sichtig H."/>
        </authorList>
    </citation>
    <scope>NUCLEOTIDE SEQUENCE [LARGE SCALE GENOMIC DNA]</scope>
    <source>
        <strain evidence="3 4">FDAARGOS_1131</strain>
    </source>
</reference>
<protein>
    <submittedName>
        <fullName evidence="3">Peptidase S41</fullName>
    </submittedName>
</protein>
<evidence type="ECO:0000313" key="3">
    <source>
        <dbReference type="EMBL" id="QQT99259.1"/>
    </source>
</evidence>
<evidence type="ECO:0000313" key="4">
    <source>
        <dbReference type="Proteomes" id="UP000596202"/>
    </source>
</evidence>
<evidence type="ECO:0000259" key="2">
    <source>
        <dbReference type="SMART" id="SM00245"/>
    </source>
</evidence>
<dbReference type="PANTHER" id="PTHR32060:SF30">
    <property type="entry name" value="CARBOXY-TERMINAL PROCESSING PROTEASE CTPA"/>
    <property type="match status" value="1"/>
</dbReference>